<dbReference type="Gene3D" id="1.10.10.570">
    <property type="entry name" value="Winged helix' DNA-binding domain. Chain C. Domain 1"/>
    <property type="match status" value="1"/>
</dbReference>
<evidence type="ECO:0000313" key="5">
    <source>
        <dbReference type="Proteomes" id="UP000182444"/>
    </source>
</evidence>
<evidence type="ECO:0000256" key="1">
    <source>
        <dbReference type="ARBA" id="ARBA00009674"/>
    </source>
</evidence>
<accession>A0A1D8N843</accession>
<proteinExistence type="inferred from homology"/>
<dbReference type="InterPro" id="IPR036390">
    <property type="entry name" value="WH_DNA-bd_sf"/>
</dbReference>
<comment type="similarity">
    <text evidence="1">Belongs to the VPS25 family.</text>
</comment>
<name>A0A1D8N843_YARLL</name>
<sequence>MVMVSPRLVSLMLNKNPSKTSDHETLRCNLVDSPTDQSFCTAQHHRQRHLVHYTSSGAMNSEIYNFPPFFTRQPNETTWQAQLSHWKDVILTHSRETKQWRLSNTDSIFENKKIQRRLKPDVIQLVLSDLVSNKKADWVDSKTKTEVWIWWRSAEEWATLILAWIDSTGQNGSIVTFYDIAGDDSPGVPEMVGMDSTMLHKVCQVLVHQGKAAVMRDEDGNEVGLKV</sequence>
<dbReference type="Pfam" id="PF05871">
    <property type="entry name" value="ESCRT-II"/>
    <property type="match status" value="1"/>
</dbReference>
<dbReference type="EMBL" id="CP017554">
    <property type="protein sequence ID" value="AOW01808.1"/>
    <property type="molecule type" value="Genomic_DNA"/>
</dbReference>
<dbReference type="AlphaFoldDB" id="A0A1D8N843"/>
<dbReference type="PANTHER" id="PTHR13149:SF0">
    <property type="entry name" value="VACUOLAR PROTEIN-SORTING-ASSOCIATED PROTEIN 25"/>
    <property type="match status" value="1"/>
</dbReference>
<dbReference type="VEuPathDB" id="FungiDB:YALI0_B16786g"/>
<keyword evidence="2" id="KW-0813">Transport</keyword>
<dbReference type="PANTHER" id="PTHR13149">
    <property type="entry name" value="VACUOLAR PROTEIN SORTING-ASSOCIATED PROTEIN VPS25"/>
    <property type="match status" value="1"/>
</dbReference>
<dbReference type="SUPFAM" id="SSF46785">
    <property type="entry name" value="Winged helix' DNA-binding domain"/>
    <property type="match status" value="2"/>
</dbReference>
<dbReference type="Proteomes" id="UP000182444">
    <property type="component" value="Chromosome 1B"/>
</dbReference>
<dbReference type="GeneID" id="2907138"/>
<dbReference type="GO" id="GO:0042803">
    <property type="term" value="F:protein homodimerization activity"/>
    <property type="evidence" value="ECO:0007669"/>
    <property type="project" value="TreeGrafter"/>
</dbReference>
<protein>
    <recommendedName>
        <fullName evidence="6">ESCRT-II complex subunit-domain-containing protein</fullName>
    </recommendedName>
</protein>
<dbReference type="InterPro" id="IPR008570">
    <property type="entry name" value="ESCRT-II_cplx_Vps25-sub"/>
</dbReference>
<dbReference type="GO" id="GO:0043328">
    <property type="term" value="P:protein transport to vacuole involved in ubiquitin-dependent protein catabolic process via the multivesicular body sorting pathway"/>
    <property type="evidence" value="ECO:0007669"/>
    <property type="project" value="TreeGrafter"/>
</dbReference>
<dbReference type="VEuPathDB" id="FungiDB:YALI1_B21819g"/>
<dbReference type="GO" id="GO:0000814">
    <property type="term" value="C:ESCRT II complex"/>
    <property type="evidence" value="ECO:0007669"/>
    <property type="project" value="InterPro"/>
</dbReference>
<reference evidence="4 5" key="1">
    <citation type="journal article" date="2016" name="PLoS ONE">
        <title>Sequence Assembly of Yarrowia lipolytica Strain W29/CLIB89 Shows Transposable Element Diversity.</title>
        <authorList>
            <person name="Magnan C."/>
            <person name="Yu J."/>
            <person name="Chang I."/>
            <person name="Jahn E."/>
            <person name="Kanomata Y."/>
            <person name="Wu J."/>
            <person name="Zeller M."/>
            <person name="Oakes M."/>
            <person name="Baldi P."/>
            <person name="Sandmeyer S."/>
        </authorList>
    </citation>
    <scope>NUCLEOTIDE SEQUENCE [LARGE SCALE GENOMIC DNA]</scope>
    <source>
        <strain evidence="5">CLIB89(W29)</strain>
    </source>
</reference>
<dbReference type="RefSeq" id="XP_500989.2">
    <property type="nucleotide sequence ID" value="XM_500989.3"/>
</dbReference>
<dbReference type="KEGG" id="yli:2907138"/>
<organism evidence="4 5">
    <name type="scientific">Yarrowia lipolytica</name>
    <name type="common">Candida lipolytica</name>
    <dbReference type="NCBI Taxonomy" id="4952"/>
    <lineage>
        <taxon>Eukaryota</taxon>
        <taxon>Fungi</taxon>
        <taxon>Dikarya</taxon>
        <taxon>Ascomycota</taxon>
        <taxon>Saccharomycotina</taxon>
        <taxon>Dipodascomycetes</taxon>
        <taxon>Dipodascales</taxon>
        <taxon>Dipodascales incertae sedis</taxon>
        <taxon>Yarrowia</taxon>
    </lineage>
</organism>
<keyword evidence="3" id="KW-0653">Protein transport</keyword>
<gene>
    <name evidence="4" type="ORF">YALI1_B21819g</name>
</gene>
<evidence type="ECO:0008006" key="6">
    <source>
        <dbReference type="Google" id="ProtNLM"/>
    </source>
</evidence>
<dbReference type="GO" id="GO:0005198">
    <property type="term" value="F:structural molecule activity"/>
    <property type="evidence" value="ECO:0007669"/>
    <property type="project" value="TreeGrafter"/>
</dbReference>
<evidence type="ECO:0000256" key="2">
    <source>
        <dbReference type="ARBA" id="ARBA00022448"/>
    </source>
</evidence>
<evidence type="ECO:0000256" key="3">
    <source>
        <dbReference type="ARBA" id="ARBA00022927"/>
    </source>
</evidence>
<dbReference type="eggNOG" id="KOG4068">
    <property type="taxonomic scope" value="Eukaryota"/>
</dbReference>
<dbReference type="Gene3D" id="1.10.10.10">
    <property type="entry name" value="Winged helix-like DNA-binding domain superfamily/Winged helix DNA-binding domain"/>
    <property type="match status" value="1"/>
</dbReference>
<dbReference type="InterPro" id="IPR014041">
    <property type="entry name" value="ESCRT-II_cplx_Vps25-sub_N"/>
</dbReference>
<dbReference type="InterPro" id="IPR036388">
    <property type="entry name" value="WH-like_DNA-bd_sf"/>
</dbReference>
<evidence type="ECO:0000313" key="4">
    <source>
        <dbReference type="EMBL" id="AOW01808.1"/>
    </source>
</evidence>